<feature type="transmembrane region" description="Helical" evidence="1">
    <location>
        <begin position="43"/>
        <end position="62"/>
    </location>
</feature>
<reference evidence="2 3" key="1">
    <citation type="submission" date="2019-11" db="EMBL/GenBank/DDBJ databases">
        <title>FDA dAtabase for Regulatory Grade micrObial Sequences (FDA-ARGOS): Supporting development and validation of Infectious Disease Dx tests.</title>
        <authorList>
            <person name="Kerrigan L."/>
            <person name="Long C."/>
            <person name="Tallon L."/>
            <person name="Sadzewicz L."/>
            <person name="Vavikolanu K."/>
            <person name="Mehta A."/>
            <person name="Aluvathingal J."/>
            <person name="Nadendla S."/>
            <person name="Yan Y."/>
            <person name="Sichtig H."/>
        </authorList>
    </citation>
    <scope>NUCLEOTIDE SEQUENCE [LARGE SCALE GENOMIC DNA]</scope>
    <source>
        <strain evidence="2 3">FDAARGOS_674</strain>
    </source>
</reference>
<protein>
    <recommendedName>
        <fullName evidence="4">Holin</fullName>
    </recommendedName>
</protein>
<evidence type="ECO:0008006" key="4">
    <source>
        <dbReference type="Google" id="ProtNLM"/>
    </source>
</evidence>
<keyword evidence="1" id="KW-1133">Transmembrane helix</keyword>
<feature type="transmembrane region" description="Helical" evidence="1">
    <location>
        <begin position="12"/>
        <end position="31"/>
    </location>
</feature>
<gene>
    <name evidence="2" type="ORF">FOB82_02910</name>
</gene>
<keyword evidence="1" id="KW-0472">Membrane</keyword>
<evidence type="ECO:0000313" key="2">
    <source>
        <dbReference type="EMBL" id="QGS34049.1"/>
    </source>
</evidence>
<proteinExistence type="predicted"/>
<dbReference type="KEGG" id="cxe:FOB82_02910"/>
<evidence type="ECO:0000256" key="1">
    <source>
        <dbReference type="SAM" id="Phobius"/>
    </source>
</evidence>
<sequence length="145" mass="15357">MKHLTNPSVLRLAAYVVAGIIGIVMVVAGRIDASGLEEWVTSAQTSLGTLLTLVAALAGANIDRTGSAPRVDVADLPTVREAVADVINGHATDALADVAERVDTAKHRLEDRVNVNIQESADPRELLADMQRRIDATRAGRAARD</sequence>
<dbReference type="Proteomes" id="UP000426857">
    <property type="component" value="Chromosome"/>
</dbReference>
<dbReference type="AlphaFoldDB" id="A0A6B8TGT3"/>
<evidence type="ECO:0000313" key="3">
    <source>
        <dbReference type="Proteomes" id="UP000426857"/>
    </source>
</evidence>
<dbReference type="EMBL" id="CP046322">
    <property type="protein sequence ID" value="QGS34049.1"/>
    <property type="molecule type" value="Genomic_DNA"/>
</dbReference>
<keyword evidence="1" id="KW-0812">Transmembrane</keyword>
<name>A0A6B8TGT3_9CORY</name>
<dbReference type="RefSeq" id="WP_155867831.1">
    <property type="nucleotide sequence ID" value="NZ_CP046322.1"/>
</dbReference>
<organism evidence="2 3">
    <name type="scientific">Corynebacterium xerosis</name>
    <dbReference type="NCBI Taxonomy" id="1725"/>
    <lineage>
        <taxon>Bacteria</taxon>
        <taxon>Bacillati</taxon>
        <taxon>Actinomycetota</taxon>
        <taxon>Actinomycetes</taxon>
        <taxon>Mycobacteriales</taxon>
        <taxon>Corynebacteriaceae</taxon>
        <taxon>Corynebacterium</taxon>
    </lineage>
</organism>
<accession>A0A6B8TGT3</accession>